<dbReference type="PROSITE" id="PS51892">
    <property type="entry name" value="SUBTILASE"/>
    <property type="match status" value="1"/>
</dbReference>
<feature type="active site" description="Charge relay system" evidence="5">
    <location>
        <position position="178"/>
    </location>
</feature>
<evidence type="ECO:0000256" key="4">
    <source>
        <dbReference type="ARBA" id="ARBA00022825"/>
    </source>
</evidence>
<evidence type="ECO:0000256" key="3">
    <source>
        <dbReference type="ARBA" id="ARBA00022801"/>
    </source>
</evidence>
<evidence type="ECO:0000256" key="1">
    <source>
        <dbReference type="ARBA" id="ARBA00011073"/>
    </source>
</evidence>
<dbReference type="PROSITE" id="PS00137">
    <property type="entry name" value="SUBTILASE_HIS"/>
    <property type="match status" value="1"/>
</dbReference>
<dbReference type="STRING" id="1798650.A2945_03050"/>
<name>A0A1G2CDX8_9BACT</name>
<reference evidence="9 10" key="1">
    <citation type="journal article" date="2016" name="Nat. Commun.">
        <title>Thousands of microbial genomes shed light on interconnected biogeochemical processes in an aquifer system.</title>
        <authorList>
            <person name="Anantharaman K."/>
            <person name="Brown C.T."/>
            <person name="Hug L.A."/>
            <person name="Sharon I."/>
            <person name="Castelle C.J."/>
            <person name="Probst A.J."/>
            <person name="Thomas B.C."/>
            <person name="Singh A."/>
            <person name="Wilkins M.J."/>
            <person name="Karaoz U."/>
            <person name="Brodie E.L."/>
            <person name="Williams K.H."/>
            <person name="Hubbard S.S."/>
            <person name="Banfield J.F."/>
        </authorList>
    </citation>
    <scope>NUCLEOTIDE SEQUENCE [LARGE SCALE GENOMIC DNA]</scope>
</reference>
<dbReference type="InterPro" id="IPR015500">
    <property type="entry name" value="Peptidase_S8_subtilisin-rel"/>
</dbReference>
<feature type="domain" description="Peptidase S8/S53" evidence="8">
    <location>
        <begin position="137"/>
        <end position="414"/>
    </location>
</feature>
<dbReference type="PRINTS" id="PR00723">
    <property type="entry name" value="SUBTILISIN"/>
</dbReference>
<evidence type="ECO:0000256" key="5">
    <source>
        <dbReference type="PROSITE-ProRule" id="PRU01240"/>
    </source>
</evidence>
<dbReference type="PANTHER" id="PTHR43806">
    <property type="entry name" value="PEPTIDASE S8"/>
    <property type="match status" value="1"/>
</dbReference>
<keyword evidence="2 5" id="KW-0645">Protease</keyword>
<dbReference type="AlphaFoldDB" id="A0A1G2CDX8"/>
<dbReference type="GO" id="GO:0006508">
    <property type="term" value="P:proteolysis"/>
    <property type="evidence" value="ECO:0007669"/>
    <property type="project" value="UniProtKB-KW"/>
</dbReference>
<feature type="transmembrane region" description="Helical" evidence="7">
    <location>
        <begin position="12"/>
        <end position="32"/>
    </location>
</feature>
<evidence type="ECO:0000256" key="2">
    <source>
        <dbReference type="ARBA" id="ARBA00022670"/>
    </source>
</evidence>
<dbReference type="Gene3D" id="3.40.50.200">
    <property type="entry name" value="Peptidase S8/S53 domain"/>
    <property type="match status" value="1"/>
</dbReference>
<organism evidence="9 10">
    <name type="scientific">Candidatus Liptonbacteria bacterium RIFCSPLOWO2_01_FULL_52_25</name>
    <dbReference type="NCBI Taxonomy" id="1798650"/>
    <lineage>
        <taxon>Bacteria</taxon>
        <taxon>Candidatus Liptoniibacteriota</taxon>
    </lineage>
</organism>
<dbReference type="InterPro" id="IPR023828">
    <property type="entry name" value="Peptidase_S8_Ser-AS"/>
</dbReference>
<evidence type="ECO:0000259" key="8">
    <source>
        <dbReference type="Pfam" id="PF00082"/>
    </source>
</evidence>
<dbReference type="SUPFAM" id="SSF52743">
    <property type="entry name" value="Subtilisin-like"/>
    <property type="match status" value="1"/>
</dbReference>
<feature type="active site" description="Charge relay system" evidence="5">
    <location>
        <position position="376"/>
    </location>
</feature>
<feature type="transmembrane region" description="Helical" evidence="7">
    <location>
        <begin position="44"/>
        <end position="63"/>
    </location>
</feature>
<accession>A0A1G2CDX8</accession>
<dbReference type="InterPro" id="IPR023827">
    <property type="entry name" value="Peptidase_S8_Asp-AS"/>
</dbReference>
<comment type="similarity">
    <text evidence="1 5 6">Belongs to the peptidase S8 family.</text>
</comment>
<dbReference type="PROSITE" id="PS00138">
    <property type="entry name" value="SUBTILASE_SER"/>
    <property type="match status" value="1"/>
</dbReference>
<feature type="transmembrane region" description="Helical" evidence="7">
    <location>
        <begin position="75"/>
        <end position="96"/>
    </location>
</feature>
<keyword evidence="7" id="KW-0812">Transmembrane</keyword>
<evidence type="ECO:0000256" key="6">
    <source>
        <dbReference type="RuleBase" id="RU003355"/>
    </source>
</evidence>
<dbReference type="EMBL" id="MHLA01000014">
    <property type="protein sequence ID" value="OGY99598.1"/>
    <property type="molecule type" value="Genomic_DNA"/>
</dbReference>
<proteinExistence type="inferred from homology"/>
<protein>
    <recommendedName>
        <fullName evidence="8">Peptidase S8/S53 domain-containing protein</fullName>
    </recommendedName>
</protein>
<keyword evidence="7" id="KW-1133">Transmembrane helix</keyword>
<dbReference type="InterPro" id="IPR000209">
    <property type="entry name" value="Peptidase_S8/S53_dom"/>
</dbReference>
<gene>
    <name evidence="9" type="ORF">A2945_03050</name>
</gene>
<comment type="caution">
    <text evidence="9">The sequence shown here is derived from an EMBL/GenBank/DDBJ whole genome shotgun (WGS) entry which is preliminary data.</text>
</comment>
<dbReference type="PANTHER" id="PTHR43806:SF11">
    <property type="entry name" value="CEREVISIN-RELATED"/>
    <property type="match status" value="1"/>
</dbReference>
<sequence length="657" mass="69250">MPSTTKEKISIPRLYFLFTTGFVIADLTFLFLDSFYDSYSGHQSFGLLVLLSIVIGGILFIIYRNSEERKWITRAFILGIVWFFTAGGVLAQVILFTEDSRNLEQADTFSFKAYSTTKIDNTWDLLNNLNPAPTFNAVKVGIIDSGVDLLNGRHPEFQGVDLVGLTTSVFRDGDDEGHGTQVAGIIGANNNSFPNPNQYEFPQMNGVVSGIHDLDYTLELAKKPLIALPFFGLSEDVEVLRSRGIEIINMSFGGAIPVGSRILEALLPGFSRIFENNSSTLFVVPAGQTELFGLVSGVDAELAIPGNFGDNFDNVITVGATDITPSLEDTRISFSNFGDAVNISAPGVAVYSPAPRGQGNFPSSILNYDQFFSGTSASAPLVTGVAAILKSVWPTSTPAQIKNILTSTADPLFAPMGSDEAGKSLGSGCSGTPPPGQVLRGCRLNALRAVQSLFGPPPLAWTTCASGEGRCGEPPEASIEGNTITMGELNDTESGFQNSSVHGAAALLPPASAYAVTVRYNLCTWDSYNPDGTPSPGGTGFWDSFSVSVSQDAPYWQKPTADPVTDAMLGLPGALGFGPVGGLGFGDGIREGAGAGGGPGSCQAAGGTPVTETLVMPGNPSHNNYLNVVLDTATLPFSNHAYPSWGVVDIMSLVPTP</sequence>
<dbReference type="Pfam" id="PF00082">
    <property type="entry name" value="Peptidase_S8"/>
    <property type="match status" value="1"/>
</dbReference>
<dbReference type="InterPro" id="IPR036852">
    <property type="entry name" value="Peptidase_S8/S53_dom_sf"/>
</dbReference>
<dbReference type="PROSITE" id="PS00136">
    <property type="entry name" value="SUBTILASE_ASP"/>
    <property type="match status" value="1"/>
</dbReference>
<keyword evidence="3 5" id="KW-0378">Hydrolase</keyword>
<feature type="active site" description="Charge relay system" evidence="5">
    <location>
        <position position="144"/>
    </location>
</feature>
<dbReference type="InterPro" id="IPR022398">
    <property type="entry name" value="Peptidase_S8_His-AS"/>
</dbReference>
<dbReference type="Proteomes" id="UP000178880">
    <property type="component" value="Unassembled WGS sequence"/>
</dbReference>
<evidence type="ECO:0000313" key="9">
    <source>
        <dbReference type="EMBL" id="OGY99598.1"/>
    </source>
</evidence>
<keyword evidence="4 5" id="KW-0720">Serine protease</keyword>
<keyword evidence="7" id="KW-0472">Membrane</keyword>
<evidence type="ECO:0000256" key="7">
    <source>
        <dbReference type="SAM" id="Phobius"/>
    </source>
</evidence>
<dbReference type="InterPro" id="IPR050131">
    <property type="entry name" value="Peptidase_S8_subtilisin-like"/>
</dbReference>
<dbReference type="GO" id="GO:0004252">
    <property type="term" value="F:serine-type endopeptidase activity"/>
    <property type="evidence" value="ECO:0007669"/>
    <property type="project" value="UniProtKB-UniRule"/>
</dbReference>
<evidence type="ECO:0000313" key="10">
    <source>
        <dbReference type="Proteomes" id="UP000178880"/>
    </source>
</evidence>